<comment type="caution">
    <text evidence="1">The sequence shown here is derived from an EMBL/GenBank/DDBJ whole genome shotgun (WGS) entry which is preliminary data.</text>
</comment>
<name>A0A6M1PNR3_9BACL</name>
<dbReference type="Proteomes" id="UP000480151">
    <property type="component" value="Unassembled WGS sequence"/>
</dbReference>
<dbReference type="SUPFAM" id="SSF52540">
    <property type="entry name" value="P-loop containing nucleoside triphosphate hydrolases"/>
    <property type="match status" value="1"/>
</dbReference>
<dbReference type="PANTHER" id="PTHR37816">
    <property type="entry name" value="YALI0E33011P"/>
    <property type="match status" value="1"/>
</dbReference>
<sequence>MKIKIRIIGACGSGKSYIARELSDKYGINHYEMDNLVWDRSAVNLRYPIKVRDSMLDEIIHKGNWILEGAHYKWGQESFRKADLIFILQPNRYIRNLRVIQRFIKTRMGIEQCNYKQSVKNLYQMLFVYNRGYDQEGMHQILELTKEYVDKRIITRNKQEIWEHIEEYLLADSRMQRHHITQHSR</sequence>
<gene>
    <name evidence="1" type="ORF">G5B47_15290</name>
</gene>
<dbReference type="PANTHER" id="PTHR37816:SF2">
    <property type="entry name" value="DNA TOPOLOGY MODULATION PROTEIN FLAR-RELATED PROTEIN"/>
    <property type="match status" value="1"/>
</dbReference>
<dbReference type="AlphaFoldDB" id="A0A6M1PNR3"/>
<keyword evidence="2" id="KW-1185">Reference proteome</keyword>
<organism evidence="1 2">
    <name type="scientific">Paenibacillus apii</name>
    <dbReference type="NCBI Taxonomy" id="1850370"/>
    <lineage>
        <taxon>Bacteria</taxon>
        <taxon>Bacillati</taxon>
        <taxon>Bacillota</taxon>
        <taxon>Bacilli</taxon>
        <taxon>Bacillales</taxon>
        <taxon>Paenibacillaceae</taxon>
        <taxon>Paenibacillus</taxon>
    </lineage>
</organism>
<dbReference type="Gene3D" id="3.40.50.300">
    <property type="entry name" value="P-loop containing nucleotide triphosphate hydrolases"/>
    <property type="match status" value="1"/>
</dbReference>
<dbReference type="InterPro" id="IPR027417">
    <property type="entry name" value="P-loop_NTPase"/>
</dbReference>
<protein>
    <recommendedName>
        <fullName evidence="3">DNA topology modulation protein FlaR</fullName>
    </recommendedName>
</protein>
<reference evidence="1 2" key="1">
    <citation type="submission" date="2020-02" db="EMBL/GenBank/DDBJ databases">
        <authorList>
            <person name="Gao J."/>
            <person name="Sun J."/>
        </authorList>
    </citation>
    <scope>NUCLEOTIDE SEQUENCE [LARGE SCALE GENOMIC DNA]</scope>
    <source>
        <strain evidence="1 2">7124</strain>
    </source>
</reference>
<accession>A0A6M1PNR3</accession>
<dbReference type="EMBL" id="JAAKGU010000006">
    <property type="protein sequence ID" value="NGM83785.1"/>
    <property type="molecule type" value="Genomic_DNA"/>
</dbReference>
<evidence type="ECO:0008006" key="3">
    <source>
        <dbReference type="Google" id="ProtNLM"/>
    </source>
</evidence>
<proteinExistence type="predicted"/>
<dbReference type="InterPro" id="IPR052922">
    <property type="entry name" value="Cytidylate_Kinase-2"/>
</dbReference>
<evidence type="ECO:0000313" key="2">
    <source>
        <dbReference type="Proteomes" id="UP000480151"/>
    </source>
</evidence>
<evidence type="ECO:0000313" key="1">
    <source>
        <dbReference type="EMBL" id="NGM83785.1"/>
    </source>
</evidence>